<evidence type="ECO:0000313" key="18">
    <source>
        <dbReference type="Proteomes" id="UP000233249"/>
    </source>
</evidence>
<evidence type="ECO:0000259" key="16">
    <source>
        <dbReference type="Pfam" id="PF08267"/>
    </source>
</evidence>
<evidence type="ECO:0000256" key="9">
    <source>
        <dbReference type="ARBA" id="ARBA00022737"/>
    </source>
</evidence>
<protein>
    <recommendedName>
        <fullName evidence="4">5-methyltetrahydropteroyltriglutamate--homocysteine S-methyltransferase</fullName>
        <ecNumber evidence="4">2.1.1.14</ecNumber>
    </recommendedName>
</protein>
<feature type="domain" description="Cobalamin-independent methionine synthase MetE C-terminal/archaeal" evidence="15">
    <location>
        <begin position="448"/>
        <end position="770"/>
    </location>
</feature>
<comment type="pathway">
    <text evidence="2">Amino-acid biosynthesis; L-methionine biosynthesis via de novo pathway; L-methionine from L-homocysteine (MetE route): step 1/1.</text>
</comment>
<dbReference type="InterPro" id="IPR038071">
    <property type="entry name" value="UROD/MetE-like_sf"/>
</dbReference>
<evidence type="ECO:0000256" key="4">
    <source>
        <dbReference type="ARBA" id="ARBA00012034"/>
    </source>
</evidence>
<feature type="binding site" evidence="12">
    <location>
        <position position="621"/>
    </location>
    <ligand>
        <name>L-methionine</name>
        <dbReference type="ChEBI" id="CHEBI:57844"/>
    </ligand>
</feature>
<evidence type="ECO:0000256" key="11">
    <source>
        <dbReference type="ARBA" id="ARBA00023167"/>
    </source>
</evidence>
<name>A0A2N0XAH5_9CORY</name>
<dbReference type="NCBIfam" id="NF003556">
    <property type="entry name" value="PRK05222.1"/>
    <property type="match status" value="1"/>
</dbReference>
<sequence>MTVFPSATVLGYPRIGANRELKRALESFWSGRGGDPAETAARLRTARTERLRGLGLTEESAVPEDFSYYDQVLDVAIATGALPSRFAAEREALARAQDPESEEALRAQFTVARGQGDRPALELTKWFDSNYHYLVPEIGPETEFEWLGSPRIAAARLGARPVIVGPVTFLALAKASEEAPEDYNPLDRLADLLPVYARYLSELKAAGARWVQLDEPALVTDRHRTPQERSVLLAALRTAYTALSTPDAPRLAVALTYGHAFDAVDALAETGVQAVIIDAVRGKVPGAPELGRWGQSLAGKTLGVGVVSGRNIWRADLDAALAVLRGIKEGLGESVAVSVTTSTSLQHVPHDVERETQLDEELRSWLSFADQKVREVATLARGLAEGDESIAAELEEARAAAASRRAHPGVERSEVRRAVSGVTEAQRTRGDAAARHAAQDAALGLPVLPTTTIGSFPQTDEIRRARAAHRGGKIDDRAYEDAMKKEIAEVIRAQEEIGLDVLVHGEAERNDMVQYFAENFEGFATTVHGWVQSYGSRCTRPSILWGDVTRPEAITVEWSRYAQSLTSRPVKGMLTGPVTIMAWSFVREDIPWGEVADQLGLALRAEVGDLEAAGIGIIQVDEPAIRELLPLREEDREEYLEWSVGAFRLATAGAAEATSIHTHLCYSDFATIVDAIDRLDADVTSIEASRSKLKVLPAVAEHGFHRGLGPGVWDIHSARVPSTEEIVELLRVAVGALDPQQVWVNPDCGLKTRGWEETTATLRNLAEAARVVRGDLDN</sequence>
<dbReference type="RefSeq" id="WP_101172792.1">
    <property type="nucleotide sequence ID" value="NZ_JAKRKB010000001.1"/>
</dbReference>
<feature type="binding site" evidence="13">
    <location>
        <position position="687"/>
    </location>
    <ligand>
        <name>Zn(2+)</name>
        <dbReference type="ChEBI" id="CHEBI:29105"/>
        <label>1</label>
        <note>catalytic</note>
    </ligand>
</feature>
<organism evidence="17 18">
    <name type="scientific">Corynebacterium mastitidis</name>
    <dbReference type="NCBI Taxonomy" id="161890"/>
    <lineage>
        <taxon>Bacteria</taxon>
        <taxon>Bacillati</taxon>
        <taxon>Actinomycetota</taxon>
        <taxon>Actinomycetes</taxon>
        <taxon>Mycobacteriales</taxon>
        <taxon>Corynebacteriaceae</taxon>
        <taxon>Corynebacterium</taxon>
    </lineage>
</organism>
<feature type="binding site" evidence="12">
    <location>
        <begin position="453"/>
        <end position="455"/>
    </location>
    <ligand>
        <name>L-methionine</name>
        <dbReference type="ChEBI" id="CHEBI:57844"/>
    </ligand>
</feature>
<evidence type="ECO:0000259" key="15">
    <source>
        <dbReference type="Pfam" id="PF01717"/>
    </source>
</evidence>
<feature type="binding site" evidence="12">
    <location>
        <position position="22"/>
    </location>
    <ligand>
        <name>5-methyltetrahydropteroyltri-L-glutamate</name>
        <dbReference type="ChEBI" id="CHEBI:58207"/>
    </ligand>
</feature>
<evidence type="ECO:0000256" key="1">
    <source>
        <dbReference type="ARBA" id="ARBA00002777"/>
    </source>
</evidence>
<dbReference type="CDD" id="cd03311">
    <property type="entry name" value="CIMS_C_terminal_like"/>
    <property type="match status" value="1"/>
</dbReference>
<dbReference type="Pfam" id="PF01717">
    <property type="entry name" value="Meth_synt_2"/>
    <property type="match status" value="1"/>
</dbReference>
<comment type="similarity">
    <text evidence="3">Belongs to the vitamin-B12 independent methionine synthase family.</text>
</comment>
<dbReference type="STRING" id="1121365.GCA_000375365_01639"/>
<feature type="binding site" evidence="12">
    <location>
        <position position="130"/>
    </location>
    <ligand>
        <name>5-methyltetrahydropteroyltri-L-glutamate</name>
        <dbReference type="ChEBI" id="CHEBI:58207"/>
    </ligand>
</feature>
<feature type="active site" description="Proton donor" evidence="14">
    <location>
        <position position="716"/>
    </location>
</feature>
<feature type="binding site" evidence="13">
    <location>
        <position position="748"/>
    </location>
    <ligand>
        <name>Zn(2+)</name>
        <dbReference type="ChEBI" id="CHEBI:29105"/>
        <label>1</label>
        <note>catalytic</note>
    </ligand>
</feature>
<keyword evidence="5 17" id="KW-0489">Methyltransferase</keyword>
<keyword evidence="11" id="KW-0486">Methionine biosynthesis</keyword>
<evidence type="ECO:0000256" key="5">
    <source>
        <dbReference type="ARBA" id="ARBA00022603"/>
    </source>
</evidence>
<feature type="binding site" evidence="12">
    <location>
        <position position="621"/>
    </location>
    <ligand>
        <name>L-homocysteine</name>
        <dbReference type="ChEBI" id="CHEBI:58199"/>
    </ligand>
</feature>
<keyword evidence="7 17" id="KW-0808">Transferase</keyword>
<dbReference type="UniPathway" id="UPA00051">
    <property type="reaction ID" value="UER00082"/>
</dbReference>
<dbReference type="EMBL" id="PJAF01000001">
    <property type="protein sequence ID" value="PKF69681.1"/>
    <property type="molecule type" value="Genomic_DNA"/>
</dbReference>
<dbReference type="Gene3D" id="3.20.20.210">
    <property type="match status" value="2"/>
</dbReference>
<reference evidence="17 18" key="1">
    <citation type="submission" date="2017-12" db="EMBL/GenBank/DDBJ databases">
        <title>Corynebacterium mastitidis 16-1433 Genome.</title>
        <authorList>
            <person name="Gulvik C.A."/>
        </authorList>
    </citation>
    <scope>NUCLEOTIDE SEQUENCE [LARGE SCALE GENOMIC DNA]</scope>
    <source>
        <strain evidence="17 18">16-1433</strain>
    </source>
</reference>
<accession>A0A2N0XAH5</accession>
<feature type="domain" description="Cobalamin-independent methionine synthase MetE N-terminal" evidence="16">
    <location>
        <begin position="7"/>
        <end position="329"/>
    </location>
</feature>
<evidence type="ECO:0000256" key="3">
    <source>
        <dbReference type="ARBA" id="ARBA00009553"/>
    </source>
</evidence>
<proteinExistence type="inferred from homology"/>
<keyword evidence="6" id="KW-0028">Amino-acid biosynthesis</keyword>
<comment type="cofactor">
    <cofactor evidence="13">
        <name>Zn(2+)</name>
        <dbReference type="ChEBI" id="CHEBI:29105"/>
    </cofactor>
    <text evidence="13">Binds 2 Zn(2+) ions per subunit.</text>
</comment>
<dbReference type="InterPro" id="IPR002629">
    <property type="entry name" value="Met_Synth_C/arc"/>
</dbReference>
<dbReference type="Pfam" id="PF08267">
    <property type="entry name" value="Meth_synt_1"/>
    <property type="match status" value="1"/>
</dbReference>
<evidence type="ECO:0000256" key="13">
    <source>
        <dbReference type="PIRSR" id="PIRSR000382-2"/>
    </source>
</evidence>
<dbReference type="PANTHER" id="PTHR30519">
    <property type="entry name" value="5-METHYLTETRAHYDROPTEROYLTRIGLUTAMATE--HOMOCYSTEINE METHYLTRANSFERASE"/>
    <property type="match status" value="1"/>
</dbReference>
<dbReference type="GO" id="GO:0003871">
    <property type="term" value="F:5-methyltetrahydropteroyltriglutamate-homocysteine S-methyltransferase activity"/>
    <property type="evidence" value="ECO:0007669"/>
    <property type="project" value="UniProtKB-EC"/>
</dbReference>
<comment type="caution">
    <text evidence="17">The sequence shown here is derived from an EMBL/GenBank/DDBJ whole genome shotgun (WGS) entry which is preliminary data.</text>
</comment>
<dbReference type="InterPro" id="IPR006276">
    <property type="entry name" value="Cobalamin-indep_Met_synthase"/>
</dbReference>
<evidence type="ECO:0000256" key="14">
    <source>
        <dbReference type="PIRSR" id="PIRSR000382-3"/>
    </source>
</evidence>
<evidence type="ECO:0000256" key="12">
    <source>
        <dbReference type="PIRSR" id="PIRSR000382-1"/>
    </source>
</evidence>
<feature type="binding site" evidence="12">
    <location>
        <position position="583"/>
    </location>
    <ligand>
        <name>5-methyltetrahydropteroyltri-L-glutamate</name>
        <dbReference type="ChEBI" id="CHEBI:58207"/>
    </ligand>
</feature>
<evidence type="ECO:0000256" key="10">
    <source>
        <dbReference type="ARBA" id="ARBA00022833"/>
    </source>
</evidence>
<keyword evidence="9" id="KW-0677">Repeat</keyword>
<evidence type="ECO:0000256" key="2">
    <source>
        <dbReference type="ARBA" id="ARBA00004681"/>
    </source>
</evidence>
<keyword evidence="8 13" id="KW-0479">Metal-binding</keyword>
<dbReference type="AlphaFoldDB" id="A0A2N0XAH5"/>
<comment type="function">
    <text evidence="1">Catalyzes the transfer of a methyl group from 5-methyltetrahydrofolate to homocysteine resulting in methionine formation.</text>
</comment>
<dbReference type="EC" id="2.1.1.14" evidence="4"/>
<feature type="binding site" evidence="12">
    <location>
        <begin position="537"/>
        <end position="538"/>
    </location>
    <ligand>
        <name>5-methyltetrahydropteroyltri-L-glutamate</name>
        <dbReference type="ChEBI" id="CHEBI:58207"/>
    </ligand>
</feature>
<dbReference type="GO" id="GO:0009086">
    <property type="term" value="P:methionine biosynthetic process"/>
    <property type="evidence" value="ECO:0007669"/>
    <property type="project" value="UniProtKB-KW"/>
</dbReference>
<keyword evidence="10 13" id="KW-0862">Zinc</keyword>
<gene>
    <name evidence="17" type="ORF">CXB45_00520</name>
</gene>
<evidence type="ECO:0000256" key="6">
    <source>
        <dbReference type="ARBA" id="ARBA00022605"/>
    </source>
</evidence>
<dbReference type="PIRSF" id="PIRSF000382">
    <property type="entry name" value="MeTrfase_B12_ind"/>
    <property type="match status" value="1"/>
</dbReference>
<dbReference type="SUPFAM" id="SSF51726">
    <property type="entry name" value="UROD/MetE-like"/>
    <property type="match status" value="2"/>
</dbReference>
<feature type="binding site" evidence="13">
    <location>
        <position position="663"/>
    </location>
    <ligand>
        <name>Zn(2+)</name>
        <dbReference type="ChEBI" id="CHEBI:29105"/>
        <label>1</label>
        <note>catalytic</note>
    </ligand>
</feature>
<dbReference type="GO" id="GO:0032259">
    <property type="term" value="P:methylation"/>
    <property type="evidence" value="ECO:0007669"/>
    <property type="project" value="UniProtKB-KW"/>
</dbReference>
<feature type="binding site" evidence="13">
    <location>
        <position position="665"/>
    </location>
    <ligand>
        <name>Zn(2+)</name>
        <dbReference type="ChEBI" id="CHEBI:29105"/>
        <label>1</label>
        <note>catalytic</note>
    </ligand>
</feature>
<evidence type="ECO:0000313" key="17">
    <source>
        <dbReference type="EMBL" id="PKF69681.1"/>
    </source>
</evidence>
<evidence type="ECO:0000256" key="7">
    <source>
        <dbReference type="ARBA" id="ARBA00022679"/>
    </source>
</evidence>
<dbReference type="OrthoDB" id="244285at2"/>
<dbReference type="InterPro" id="IPR013215">
    <property type="entry name" value="Cbl-indep_Met_Synth_N"/>
</dbReference>
<feature type="binding site" evidence="12">
    <location>
        <position position="506"/>
    </location>
    <ligand>
        <name>L-methionine</name>
        <dbReference type="ChEBI" id="CHEBI:57844"/>
    </ligand>
</feature>
<feature type="binding site" evidence="12">
    <location>
        <begin position="453"/>
        <end position="455"/>
    </location>
    <ligand>
        <name>L-homocysteine</name>
        <dbReference type="ChEBI" id="CHEBI:58199"/>
    </ligand>
</feature>
<dbReference type="GO" id="GO:0008270">
    <property type="term" value="F:zinc ion binding"/>
    <property type="evidence" value="ECO:0007669"/>
    <property type="project" value="InterPro"/>
</dbReference>
<dbReference type="Proteomes" id="UP000233249">
    <property type="component" value="Unassembled WGS sequence"/>
</dbReference>
<evidence type="ECO:0000256" key="8">
    <source>
        <dbReference type="ARBA" id="ARBA00022723"/>
    </source>
</evidence>